<dbReference type="Proteomes" id="UP001213979">
    <property type="component" value="Unassembled WGS sequence"/>
</dbReference>
<accession>A0ABT5W545</accession>
<keyword evidence="4 6" id="KW-1133">Transmembrane helix</keyword>
<dbReference type="PANTHER" id="PTHR38459">
    <property type="entry name" value="PROPHAGE BACTOPRENOL-LINKED GLUCOSE TRANSLOCASE HOMOLOG"/>
    <property type="match status" value="1"/>
</dbReference>
<keyword evidence="9" id="KW-1185">Reference proteome</keyword>
<comment type="similarity">
    <text evidence="2">Belongs to the GtrA family.</text>
</comment>
<reference evidence="8 9" key="1">
    <citation type="submission" date="2023-01" db="EMBL/GenBank/DDBJ databases">
        <title>Genome-based reclassification of Anoxybacillus geothermalis as a later heterotypic synonym of Anoxybacillus rupiensis.</title>
        <authorList>
            <person name="Inan Bektas K."/>
            <person name="Canakci S."/>
            <person name="Belduz A.A."/>
            <person name="Guler H.H."/>
        </authorList>
    </citation>
    <scope>NUCLEOTIDE SEQUENCE [LARGE SCALE GENOMIC DNA]</scope>
    <source>
        <strain evidence="8 9">DSM 17127</strain>
    </source>
</reference>
<feature type="domain" description="GtrA/DPMS transmembrane" evidence="7">
    <location>
        <begin position="7"/>
        <end position="130"/>
    </location>
</feature>
<keyword evidence="5 6" id="KW-0472">Membrane</keyword>
<evidence type="ECO:0000313" key="8">
    <source>
        <dbReference type="EMBL" id="MDE8564441.1"/>
    </source>
</evidence>
<sequence>MNHSFFRFLLVGLINTAVGLSVMYALLHLAHVSYWGATLIGNTIGAIVSYCLNRLFTFRSHAPIGSSAFRFALVIMVSYFFAYRLGKQLAHWTMGTVSLLPAQYTDDMAILFGTALYTIFNYLGQKRLVFIK</sequence>
<evidence type="ECO:0000313" key="9">
    <source>
        <dbReference type="Proteomes" id="UP001213979"/>
    </source>
</evidence>
<dbReference type="EMBL" id="JAQOTG010000010">
    <property type="protein sequence ID" value="MDE8564441.1"/>
    <property type="molecule type" value="Genomic_DNA"/>
</dbReference>
<evidence type="ECO:0000256" key="4">
    <source>
        <dbReference type="ARBA" id="ARBA00022989"/>
    </source>
</evidence>
<keyword evidence="3 6" id="KW-0812">Transmembrane</keyword>
<dbReference type="InterPro" id="IPR051401">
    <property type="entry name" value="GtrA_CellWall_Glycosyl"/>
</dbReference>
<feature type="transmembrane region" description="Helical" evidence="6">
    <location>
        <begin position="108"/>
        <end position="124"/>
    </location>
</feature>
<gene>
    <name evidence="8" type="ORF">PNH38_11195</name>
</gene>
<feature type="transmembrane region" description="Helical" evidence="6">
    <location>
        <begin position="33"/>
        <end position="56"/>
    </location>
</feature>
<feature type="transmembrane region" description="Helical" evidence="6">
    <location>
        <begin position="68"/>
        <end position="86"/>
    </location>
</feature>
<evidence type="ECO:0000256" key="1">
    <source>
        <dbReference type="ARBA" id="ARBA00004141"/>
    </source>
</evidence>
<name>A0ABT5W545_9BACL</name>
<organism evidence="8 9">
    <name type="scientific">Anoxybacteroides rupiense</name>
    <dbReference type="NCBI Taxonomy" id="311460"/>
    <lineage>
        <taxon>Bacteria</taxon>
        <taxon>Bacillati</taxon>
        <taxon>Bacillota</taxon>
        <taxon>Bacilli</taxon>
        <taxon>Bacillales</taxon>
        <taxon>Anoxybacillaceae</taxon>
        <taxon>Anoxybacteroides</taxon>
    </lineage>
</organism>
<feature type="transmembrane region" description="Helical" evidence="6">
    <location>
        <begin position="7"/>
        <end position="27"/>
    </location>
</feature>
<evidence type="ECO:0000259" key="7">
    <source>
        <dbReference type="Pfam" id="PF04138"/>
    </source>
</evidence>
<dbReference type="RefSeq" id="WP_275191935.1">
    <property type="nucleotide sequence ID" value="NZ_JAQOTG010000010.1"/>
</dbReference>
<evidence type="ECO:0000256" key="5">
    <source>
        <dbReference type="ARBA" id="ARBA00023136"/>
    </source>
</evidence>
<evidence type="ECO:0000256" key="2">
    <source>
        <dbReference type="ARBA" id="ARBA00009399"/>
    </source>
</evidence>
<evidence type="ECO:0000256" key="3">
    <source>
        <dbReference type="ARBA" id="ARBA00022692"/>
    </source>
</evidence>
<dbReference type="Pfam" id="PF04138">
    <property type="entry name" value="GtrA_DPMS_TM"/>
    <property type="match status" value="1"/>
</dbReference>
<dbReference type="PANTHER" id="PTHR38459:SF1">
    <property type="entry name" value="PROPHAGE BACTOPRENOL-LINKED GLUCOSE TRANSLOCASE HOMOLOG"/>
    <property type="match status" value="1"/>
</dbReference>
<dbReference type="InterPro" id="IPR007267">
    <property type="entry name" value="GtrA_DPMS_TM"/>
</dbReference>
<protein>
    <submittedName>
        <fullName evidence="8">GtrA family protein</fullName>
    </submittedName>
</protein>
<comment type="caution">
    <text evidence="8">The sequence shown here is derived from an EMBL/GenBank/DDBJ whole genome shotgun (WGS) entry which is preliminary data.</text>
</comment>
<comment type="subcellular location">
    <subcellularLocation>
        <location evidence="1">Membrane</location>
        <topology evidence="1">Multi-pass membrane protein</topology>
    </subcellularLocation>
</comment>
<proteinExistence type="inferred from homology"/>
<evidence type="ECO:0000256" key="6">
    <source>
        <dbReference type="SAM" id="Phobius"/>
    </source>
</evidence>